<evidence type="ECO:0000256" key="1">
    <source>
        <dbReference type="ARBA" id="ARBA00022605"/>
    </source>
</evidence>
<evidence type="ECO:0000313" key="5">
    <source>
        <dbReference type="Proteomes" id="UP000319976"/>
    </source>
</evidence>
<keyword evidence="5" id="KW-1185">Reference proteome</keyword>
<dbReference type="GO" id="GO:0009001">
    <property type="term" value="F:serine O-acetyltransferase activity"/>
    <property type="evidence" value="ECO:0007669"/>
    <property type="project" value="UniProtKB-EC"/>
</dbReference>
<evidence type="ECO:0000256" key="3">
    <source>
        <dbReference type="ARBA" id="ARBA00023315"/>
    </source>
</evidence>
<dbReference type="Gene3D" id="2.160.10.10">
    <property type="entry name" value="Hexapeptide repeat proteins"/>
    <property type="match status" value="1"/>
</dbReference>
<evidence type="ECO:0000313" key="4">
    <source>
        <dbReference type="EMBL" id="QDT64570.1"/>
    </source>
</evidence>
<name>A0A517T869_9PLAN</name>
<accession>A0A517T869</accession>
<dbReference type="CDD" id="cd03354">
    <property type="entry name" value="LbH_SAT"/>
    <property type="match status" value="1"/>
</dbReference>
<proteinExistence type="predicted"/>
<dbReference type="SUPFAM" id="SSF51161">
    <property type="entry name" value="Trimeric LpxA-like enzymes"/>
    <property type="match status" value="1"/>
</dbReference>
<organism evidence="4 5">
    <name type="scientific">Calycomorphotria hydatis</name>
    <dbReference type="NCBI Taxonomy" id="2528027"/>
    <lineage>
        <taxon>Bacteria</taxon>
        <taxon>Pseudomonadati</taxon>
        <taxon>Planctomycetota</taxon>
        <taxon>Planctomycetia</taxon>
        <taxon>Planctomycetales</taxon>
        <taxon>Planctomycetaceae</taxon>
        <taxon>Calycomorphotria</taxon>
    </lineage>
</organism>
<reference evidence="4 5" key="1">
    <citation type="submission" date="2019-02" db="EMBL/GenBank/DDBJ databases">
        <title>Deep-cultivation of Planctomycetes and their phenomic and genomic characterization uncovers novel biology.</title>
        <authorList>
            <person name="Wiegand S."/>
            <person name="Jogler M."/>
            <person name="Boedeker C."/>
            <person name="Pinto D."/>
            <person name="Vollmers J."/>
            <person name="Rivas-Marin E."/>
            <person name="Kohn T."/>
            <person name="Peeters S.H."/>
            <person name="Heuer A."/>
            <person name="Rast P."/>
            <person name="Oberbeckmann S."/>
            <person name="Bunk B."/>
            <person name="Jeske O."/>
            <person name="Meyerdierks A."/>
            <person name="Storesund J.E."/>
            <person name="Kallscheuer N."/>
            <person name="Luecker S."/>
            <person name="Lage O.M."/>
            <person name="Pohl T."/>
            <person name="Merkel B.J."/>
            <person name="Hornburger P."/>
            <person name="Mueller R.-W."/>
            <person name="Bruemmer F."/>
            <person name="Labrenz M."/>
            <person name="Spormann A.M."/>
            <person name="Op den Camp H."/>
            <person name="Overmann J."/>
            <person name="Amann R."/>
            <person name="Jetten M.S.M."/>
            <person name="Mascher T."/>
            <person name="Medema M.H."/>
            <person name="Devos D.P."/>
            <person name="Kaster A.-K."/>
            <person name="Ovreas L."/>
            <person name="Rohde M."/>
            <person name="Galperin M.Y."/>
            <person name="Jogler C."/>
        </authorList>
    </citation>
    <scope>NUCLEOTIDE SEQUENCE [LARGE SCALE GENOMIC DNA]</scope>
    <source>
        <strain evidence="4 5">V22</strain>
    </source>
</reference>
<evidence type="ECO:0000256" key="2">
    <source>
        <dbReference type="ARBA" id="ARBA00022679"/>
    </source>
</evidence>
<dbReference type="AlphaFoldDB" id="A0A517T869"/>
<dbReference type="EC" id="2.3.1.30" evidence="4"/>
<dbReference type="GO" id="GO:0008652">
    <property type="term" value="P:amino acid biosynthetic process"/>
    <property type="evidence" value="ECO:0007669"/>
    <property type="project" value="UniProtKB-KW"/>
</dbReference>
<dbReference type="Proteomes" id="UP000319976">
    <property type="component" value="Chromosome"/>
</dbReference>
<dbReference type="RefSeq" id="WP_145261847.1">
    <property type="nucleotide sequence ID" value="NZ_CP036316.1"/>
</dbReference>
<dbReference type="KEGG" id="chya:V22_18050"/>
<dbReference type="InterPro" id="IPR042122">
    <property type="entry name" value="Ser_AcTrfase_N_sf"/>
</dbReference>
<dbReference type="OrthoDB" id="9801456at2"/>
<dbReference type="InterPro" id="IPR011004">
    <property type="entry name" value="Trimer_LpxA-like_sf"/>
</dbReference>
<dbReference type="InterPro" id="IPR045304">
    <property type="entry name" value="LbH_SAT"/>
</dbReference>
<keyword evidence="3 4" id="KW-0012">Acyltransferase</keyword>
<dbReference type="EMBL" id="CP036316">
    <property type="protein sequence ID" value="QDT64570.1"/>
    <property type="molecule type" value="Genomic_DNA"/>
</dbReference>
<dbReference type="InterPro" id="IPR053376">
    <property type="entry name" value="Serine_acetyltransferase"/>
</dbReference>
<keyword evidence="2 4" id="KW-0808">Transferase</keyword>
<sequence>MATDFRRKEELPELTDRIVGSYHELELIHHLAHCPLPSAEQVFGIARDLQEVLFPGYRERQNLHWANVQYYVGDLIDSLHDRMTEQFSRAIRHAYDRENEVDCDHRPEIDFEAEGQRNAIAVLNAIPAMRELLVSDVKAAYDGDPAAPGYDEIIFCYPGFEAITIHRIAHEMYRLGIPIVPRMLSEWSHRRTGIDIHPGAQIGESFFIDHGTGVVIGETCEIAKNVKIYQGVTLGAKSFAKGPDGQLVRNTKRHPTVEEGVVIYSNASILGGDVVIGSRSVIGAGVTLTKTVPPSTIVTIEKPSLRFREAS</sequence>
<keyword evidence="1" id="KW-0028">Amino-acid biosynthesis</keyword>
<dbReference type="NCBIfam" id="NF041874">
    <property type="entry name" value="EPS_EpsC"/>
    <property type="match status" value="1"/>
</dbReference>
<protein>
    <submittedName>
        <fullName evidence="4">Serine acetyltransferase</fullName>
        <ecNumber evidence="4">2.3.1.30</ecNumber>
    </submittedName>
</protein>
<gene>
    <name evidence="4" type="primary">cysE</name>
    <name evidence="4" type="ORF">V22_18050</name>
</gene>
<dbReference type="PANTHER" id="PTHR42811">
    <property type="entry name" value="SERINE ACETYLTRANSFERASE"/>
    <property type="match status" value="1"/>
</dbReference>
<dbReference type="Gene3D" id="1.10.3130.10">
    <property type="entry name" value="serine acetyltransferase, domain 1"/>
    <property type="match status" value="1"/>
</dbReference>